<accession>A0AAW6T8E5</accession>
<evidence type="ECO:0000259" key="2">
    <source>
        <dbReference type="Pfam" id="PF00296"/>
    </source>
</evidence>
<dbReference type="InterPro" id="IPR036661">
    <property type="entry name" value="Luciferase-like_sf"/>
</dbReference>
<dbReference type="Proteomes" id="UP001321506">
    <property type="component" value="Unassembled WGS sequence"/>
</dbReference>
<dbReference type="InterPro" id="IPR011251">
    <property type="entry name" value="Luciferase-like_dom"/>
</dbReference>
<dbReference type="AlphaFoldDB" id="A0AAW6T8E5"/>
<dbReference type="SUPFAM" id="SSF51679">
    <property type="entry name" value="Bacterial luciferase-like"/>
    <property type="match status" value="1"/>
</dbReference>
<evidence type="ECO:0000313" key="3">
    <source>
        <dbReference type="EMBL" id="MDI2099376.1"/>
    </source>
</evidence>
<dbReference type="RefSeq" id="WP_281489161.1">
    <property type="nucleotide sequence ID" value="NZ_CP159582.1"/>
</dbReference>
<dbReference type="EMBL" id="JASATX010000004">
    <property type="protein sequence ID" value="MDI2099376.1"/>
    <property type="molecule type" value="Genomic_DNA"/>
</dbReference>
<dbReference type="PANTHER" id="PTHR43244">
    <property type="match status" value="1"/>
</dbReference>
<sequence length="318" mass="32861">MTIGVILHVDNPALDDAVQIALAAEDAGATWIGLPDAFWWRDTWMMALEVARATRRIAVGPLVTNPFMRHRFHTISALATLHEASDGRAMLGLGAGGSEITDAAGISRGGAGPAIADLVRGMRAAASGAPLHEPSKRHLSVPFTSAPRVIVAGRGRGVLRAAGAVADAALLWALPARELSAAVGTVRDAARARDAEPAVIWAPLVDHTGDAREQTAYAVVNSSQESHRAWGLDADAVAELRSIAVAEGNRVASRLVPGSIAKEIVVPGDDPNRAAQLAAGIGANEIAVRADSADGVGARVDWARRALLAAAADVTSAR</sequence>
<name>A0AAW6T8E5_9MICO</name>
<dbReference type="InterPro" id="IPR050564">
    <property type="entry name" value="F420-G6PD/mer"/>
</dbReference>
<evidence type="ECO:0000256" key="1">
    <source>
        <dbReference type="ARBA" id="ARBA00023002"/>
    </source>
</evidence>
<keyword evidence="4" id="KW-1185">Reference proteome</keyword>
<reference evidence="3 4" key="1">
    <citation type="submission" date="2023-04" db="EMBL/GenBank/DDBJ databases">
        <title>Klugiella caeni sp. nov. isolated from the sludge of biochemical tank.</title>
        <authorList>
            <person name="Geng K."/>
        </authorList>
    </citation>
    <scope>NUCLEOTIDE SEQUENCE [LARGE SCALE GENOMIC DNA]</scope>
    <source>
        <strain evidence="3 4">YN-L-19</strain>
    </source>
</reference>
<dbReference type="GO" id="GO:0016705">
    <property type="term" value="F:oxidoreductase activity, acting on paired donors, with incorporation or reduction of molecular oxygen"/>
    <property type="evidence" value="ECO:0007669"/>
    <property type="project" value="InterPro"/>
</dbReference>
<evidence type="ECO:0000313" key="4">
    <source>
        <dbReference type="Proteomes" id="UP001321506"/>
    </source>
</evidence>
<dbReference type="Pfam" id="PF00296">
    <property type="entry name" value="Bac_luciferase"/>
    <property type="match status" value="1"/>
</dbReference>
<keyword evidence="1" id="KW-0560">Oxidoreductase</keyword>
<protein>
    <submittedName>
        <fullName evidence="3">LLM class flavin-dependent oxidoreductase</fullName>
    </submittedName>
</protein>
<organism evidence="3 4">
    <name type="scientific">Ruicaihuangia caeni</name>
    <dbReference type="NCBI Taxonomy" id="3042517"/>
    <lineage>
        <taxon>Bacteria</taxon>
        <taxon>Bacillati</taxon>
        <taxon>Actinomycetota</taxon>
        <taxon>Actinomycetes</taxon>
        <taxon>Micrococcales</taxon>
        <taxon>Microbacteriaceae</taxon>
        <taxon>Ruicaihuangia</taxon>
    </lineage>
</organism>
<gene>
    <name evidence="3" type="ORF">QF206_10420</name>
</gene>
<feature type="domain" description="Luciferase-like" evidence="2">
    <location>
        <begin position="8"/>
        <end position="277"/>
    </location>
</feature>
<dbReference type="PANTHER" id="PTHR43244:SF1">
    <property type="entry name" value="5,10-METHYLENETETRAHYDROMETHANOPTERIN REDUCTASE"/>
    <property type="match status" value="1"/>
</dbReference>
<proteinExistence type="predicted"/>
<comment type="caution">
    <text evidence="3">The sequence shown here is derived from an EMBL/GenBank/DDBJ whole genome shotgun (WGS) entry which is preliminary data.</text>
</comment>
<dbReference type="Gene3D" id="3.20.20.30">
    <property type="entry name" value="Luciferase-like domain"/>
    <property type="match status" value="1"/>
</dbReference>